<organism evidence="2 3">
    <name type="scientific">Bacillus phage vB_BmeM-Goe8</name>
    <dbReference type="NCBI Taxonomy" id="2593638"/>
    <lineage>
        <taxon>Viruses</taxon>
        <taxon>Duplodnaviria</taxon>
        <taxon>Heunggongvirae</taxon>
        <taxon>Uroviricota</taxon>
        <taxon>Caudoviricetes</taxon>
        <taxon>Herelleviridae</taxon>
        <taxon>Bastillevirinae</taxon>
        <taxon>Goettingenvirus</taxon>
        <taxon>Goettingenvirus goe8</taxon>
    </lineage>
</organism>
<dbReference type="EMBL" id="MN043729">
    <property type="protein sequence ID" value="QDP42890.1"/>
    <property type="molecule type" value="Genomic_DNA"/>
</dbReference>
<evidence type="ECO:0000256" key="1">
    <source>
        <dbReference type="SAM" id="Coils"/>
    </source>
</evidence>
<name>A0A516KMT3_9CAUD</name>
<evidence type="ECO:0000313" key="3">
    <source>
        <dbReference type="Proteomes" id="UP000317800"/>
    </source>
</evidence>
<gene>
    <name evidence="2" type="ORF">Goe8_c01170</name>
</gene>
<sequence length="145" mass="16697">MKKHFTQEPIKAEHLYDFLECVLNKQIKDEATAKRVKRLAKYTVTLQDVAVVVEAMMRQHQAMQEKVIDNQQVIQGVLMKLGATPEMFQEAEVEYNQQLEEFKKQFEAAKEELAKGKEGETQSVVDKITEEIAQNEVEIPDTEGK</sequence>
<dbReference type="Proteomes" id="UP000317800">
    <property type="component" value="Segment"/>
</dbReference>
<reference evidence="2 3" key="1">
    <citation type="submission" date="2019-06" db="EMBL/GenBank/DDBJ databases">
        <authorList>
            <person name="Hertel R."/>
        </authorList>
    </citation>
    <scope>NUCLEOTIDE SEQUENCE [LARGE SCALE GENOMIC DNA]</scope>
</reference>
<accession>A0A516KMT3</accession>
<protein>
    <submittedName>
        <fullName evidence="2">Uncharacterized protein</fullName>
    </submittedName>
</protein>
<feature type="coiled-coil region" evidence="1">
    <location>
        <begin position="92"/>
        <end position="119"/>
    </location>
</feature>
<evidence type="ECO:0000313" key="2">
    <source>
        <dbReference type="EMBL" id="QDP42890.1"/>
    </source>
</evidence>
<proteinExistence type="predicted"/>
<keyword evidence="1" id="KW-0175">Coiled coil</keyword>
<keyword evidence="3" id="KW-1185">Reference proteome</keyword>